<gene>
    <name evidence="2" type="ORF">SAMN06297251_10718</name>
</gene>
<keyword evidence="3" id="KW-1185">Reference proteome</keyword>
<evidence type="ECO:0000313" key="2">
    <source>
        <dbReference type="EMBL" id="SMC74522.1"/>
    </source>
</evidence>
<feature type="domain" description="YjiS-like" evidence="1">
    <location>
        <begin position="3"/>
        <end position="38"/>
    </location>
</feature>
<dbReference type="OrthoDB" id="8244198at2"/>
<evidence type="ECO:0000313" key="3">
    <source>
        <dbReference type="Proteomes" id="UP000192656"/>
    </source>
</evidence>
<dbReference type="EMBL" id="FWXR01000007">
    <property type="protein sequence ID" value="SMC74522.1"/>
    <property type="molecule type" value="Genomic_DNA"/>
</dbReference>
<dbReference type="Proteomes" id="UP000192656">
    <property type="component" value="Unassembled WGS sequence"/>
</dbReference>
<dbReference type="AlphaFoldDB" id="A0A1W2BPC8"/>
<dbReference type="Pfam" id="PF06568">
    <property type="entry name" value="YjiS-like"/>
    <property type="match status" value="1"/>
</dbReference>
<evidence type="ECO:0000259" key="1">
    <source>
        <dbReference type="Pfam" id="PF06568"/>
    </source>
</evidence>
<dbReference type="InterPro" id="IPR009506">
    <property type="entry name" value="YjiS-like"/>
</dbReference>
<organism evidence="2 3">
    <name type="scientific">Fulvimarina manganoxydans</name>
    <dbReference type="NCBI Taxonomy" id="937218"/>
    <lineage>
        <taxon>Bacteria</taxon>
        <taxon>Pseudomonadati</taxon>
        <taxon>Pseudomonadota</taxon>
        <taxon>Alphaproteobacteria</taxon>
        <taxon>Hyphomicrobiales</taxon>
        <taxon>Aurantimonadaceae</taxon>
        <taxon>Fulvimarina</taxon>
    </lineage>
</organism>
<accession>A0A1W2BPC8</accession>
<reference evidence="2 3" key="1">
    <citation type="submission" date="2017-04" db="EMBL/GenBank/DDBJ databases">
        <authorList>
            <person name="Afonso C.L."/>
            <person name="Miller P.J."/>
            <person name="Scott M.A."/>
            <person name="Spackman E."/>
            <person name="Goraichik I."/>
            <person name="Dimitrov K.M."/>
            <person name="Suarez D.L."/>
            <person name="Swayne D.E."/>
        </authorList>
    </citation>
    <scope>NUCLEOTIDE SEQUENCE [LARGE SCALE GENOMIC DNA]</scope>
    <source>
        <strain evidence="2 3">CGMCC 1.10972</strain>
    </source>
</reference>
<protein>
    <recommendedName>
        <fullName evidence="1">YjiS-like domain-containing protein</fullName>
    </recommendedName>
</protein>
<dbReference type="RefSeq" id="WP_084409854.1">
    <property type="nucleotide sequence ID" value="NZ_FWXR01000007.1"/>
</dbReference>
<sequence>MDIVRSYNNWRRYRETVNELNRLSQRELADLGISRYDIPTIARRTVG</sequence>
<proteinExistence type="predicted"/>
<name>A0A1W2BPC8_9HYPH</name>